<keyword evidence="1" id="KW-0812">Transmembrane</keyword>
<proteinExistence type="predicted"/>
<evidence type="ECO:0000313" key="3">
    <source>
        <dbReference type="Proteomes" id="UP001287356"/>
    </source>
</evidence>
<feature type="transmembrane region" description="Helical" evidence="1">
    <location>
        <begin position="40"/>
        <end position="61"/>
    </location>
</feature>
<gene>
    <name evidence="2" type="ORF">B0T24DRAFT_641712</name>
</gene>
<keyword evidence="3" id="KW-1185">Reference proteome</keyword>
<dbReference type="EMBL" id="JAULSN010000011">
    <property type="protein sequence ID" value="KAK3361498.1"/>
    <property type="molecule type" value="Genomic_DNA"/>
</dbReference>
<feature type="transmembrane region" description="Helical" evidence="1">
    <location>
        <begin position="464"/>
        <end position="486"/>
    </location>
</feature>
<reference evidence="2" key="2">
    <citation type="submission" date="2023-06" db="EMBL/GenBank/DDBJ databases">
        <authorList>
            <consortium name="Lawrence Berkeley National Laboratory"/>
            <person name="Haridas S."/>
            <person name="Hensen N."/>
            <person name="Bonometti L."/>
            <person name="Westerberg I."/>
            <person name="Brannstrom I.O."/>
            <person name="Guillou S."/>
            <person name="Cros-Aarteil S."/>
            <person name="Calhoun S."/>
            <person name="Kuo A."/>
            <person name="Mondo S."/>
            <person name="Pangilinan J."/>
            <person name="Riley R."/>
            <person name="Labutti K."/>
            <person name="Andreopoulos B."/>
            <person name="Lipzen A."/>
            <person name="Chen C."/>
            <person name="Yanf M."/>
            <person name="Daum C."/>
            <person name="Ng V."/>
            <person name="Clum A."/>
            <person name="Steindorff A."/>
            <person name="Ohm R."/>
            <person name="Martin F."/>
            <person name="Silar P."/>
            <person name="Natvig D."/>
            <person name="Lalanne C."/>
            <person name="Gautier V."/>
            <person name="Ament-Velasquez S.L."/>
            <person name="Kruys A."/>
            <person name="Hutchinson M.I."/>
            <person name="Powell A.J."/>
            <person name="Barry K."/>
            <person name="Miller A.N."/>
            <person name="Grigoriev I.V."/>
            <person name="Debuchy R."/>
            <person name="Gladieux P."/>
            <person name="Thoren M.H."/>
            <person name="Johannesson H."/>
        </authorList>
    </citation>
    <scope>NUCLEOTIDE SEQUENCE</scope>
    <source>
        <strain evidence="2">CBS 958.72</strain>
    </source>
</reference>
<evidence type="ECO:0000313" key="2">
    <source>
        <dbReference type="EMBL" id="KAK3361498.1"/>
    </source>
</evidence>
<comment type="caution">
    <text evidence="2">The sequence shown here is derived from an EMBL/GenBank/DDBJ whole genome shotgun (WGS) entry which is preliminary data.</text>
</comment>
<feature type="transmembrane region" description="Helical" evidence="1">
    <location>
        <begin position="73"/>
        <end position="97"/>
    </location>
</feature>
<organism evidence="2 3">
    <name type="scientific">Lasiosphaeria ovina</name>
    <dbReference type="NCBI Taxonomy" id="92902"/>
    <lineage>
        <taxon>Eukaryota</taxon>
        <taxon>Fungi</taxon>
        <taxon>Dikarya</taxon>
        <taxon>Ascomycota</taxon>
        <taxon>Pezizomycotina</taxon>
        <taxon>Sordariomycetes</taxon>
        <taxon>Sordariomycetidae</taxon>
        <taxon>Sordariales</taxon>
        <taxon>Lasiosphaeriaceae</taxon>
        <taxon>Lasiosphaeria</taxon>
    </lineage>
</organism>
<sequence>MASNGDNATCIWVCVSWLLCHRLLVNRGLVLRASAMSDDALVGCFVGFTSSIWLVVVLFLGGDSSPVGQHSGIVHLTRIVSSLANVPVLPLAVFLFWVSSKPGTRASGTNTAVDHVTSSPAFLACCSIATLIPSLASLAIGDYTTPILNTAGFLLFALQGVPRHPYDSARHRYSEDYLRIALATDHHEGTVYILPSTLGGMDAVWSPKISNEHIAVDREIMTLFRHMRSDRWHVGEPLERLRQTLAAYHERVMLSAEGASFLASWIYLADSQERPAAAERMSMIRCERAPGVHLIGRDLMYALCHAEYLVFMSQGRLAPGYKEKLGMLRLMSRSGAAKGGTISDKTIGFRPGFDGYAEAVRHVYAMFGYNTEQNDAAEALDFTGTHPPAFSFALKKAPASIDEYVTELWDLSTRNTESTFSALYFFTTVWFMELGNVGGFHIFPLRCRSRDGDAATRLLAWRQVWYAACVAQLVSVSPALLGWFVFGLGA</sequence>
<dbReference type="AlphaFoldDB" id="A0AAE0JTF6"/>
<name>A0AAE0JTF6_9PEZI</name>
<evidence type="ECO:0000256" key="1">
    <source>
        <dbReference type="SAM" id="Phobius"/>
    </source>
</evidence>
<feature type="transmembrane region" description="Helical" evidence="1">
    <location>
        <begin position="422"/>
        <end position="443"/>
    </location>
</feature>
<keyword evidence="1" id="KW-1133">Transmembrane helix</keyword>
<keyword evidence="1" id="KW-0472">Membrane</keyword>
<protein>
    <submittedName>
        <fullName evidence="2">Uncharacterized protein</fullName>
    </submittedName>
</protein>
<accession>A0AAE0JTF6</accession>
<reference evidence="2" key="1">
    <citation type="journal article" date="2023" name="Mol. Phylogenet. Evol.">
        <title>Genome-scale phylogeny and comparative genomics of the fungal order Sordariales.</title>
        <authorList>
            <person name="Hensen N."/>
            <person name="Bonometti L."/>
            <person name="Westerberg I."/>
            <person name="Brannstrom I.O."/>
            <person name="Guillou S."/>
            <person name="Cros-Aarteil S."/>
            <person name="Calhoun S."/>
            <person name="Haridas S."/>
            <person name="Kuo A."/>
            <person name="Mondo S."/>
            <person name="Pangilinan J."/>
            <person name="Riley R."/>
            <person name="LaButti K."/>
            <person name="Andreopoulos B."/>
            <person name="Lipzen A."/>
            <person name="Chen C."/>
            <person name="Yan M."/>
            <person name="Daum C."/>
            <person name="Ng V."/>
            <person name="Clum A."/>
            <person name="Steindorff A."/>
            <person name="Ohm R.A."/>
            <person name="Martin F."/>
            <person name="Silar P."/>
            <person name="Natvig D.O."/>
            <person name="Lalanne C."/>
            <person name="Gautier V."/>
            <person name="Ament-Velasquez S.L."/>
            <person name="Kruys A."/>
            <person name="Hutchinson M.I."/>
            <person name="Powell A.J."/>
            <person name="Barry K."/>
            <person name="Miller A.N."/>
            <person name="Grigoriev I.V."/>
            <person name="Debuchy R."/>
            <person name="Gladieux P."/>
            <person name="Hiltunen Thoren M."/>
            <person name="Johannesson H."/>
        </authorList>
    </citation>
    <scope>NUCLEOTIDE SEQUENCE</scope>
    <source>
        <strain evidence="2">CBS 958.72</strain>
    </source>
</reference>
<dbReference type="Proteomes" id="UP001287356">
    <property type="component" value="Unassembled WGS sequence"/>
</dbReference>